<dbReference type="GO" id="GO:0022857">
    <property type="term" value="F:transmembrane transporter activity"/>
    <property type="evidence" value="ECO:0007669"/>
    <property type="project" value="InterPro"/>
</dbReference>
<dbReference type="RefSeq" id="WP_184198689.1">
    <property type="nucleotide sequence ID" value="NZ_JACHGW010000003.1"/>
</dbReference>
<feature type="transmembrane region" description="Helical" evidence="6">
    <location>
        <begin position="373"/>
        <end position="395"/>
    </location>
</feature>
<evidence type="ECO:0000256" key="2">
    <source>
        <dbReference type="ARBA" id="ARBA00022448"/>
    </source>
</evidence>
<comment type="caution">
    <text evidence="8">The sequence shown here is derived from an EMBL/GenBank/DDBJ whole genome shotgun (WGS) entry which is preliminary data.</text>
</comment>
<evidence type="ECO:0000256" key="3">
    <source>
        <dbReference type="ARBA" id="ARBA00022692"/>
    </source>
</evidence>
<dbReference type="Proteomes" id="UP000520814">
    <property type="component" value="Unassembled WGS sequence"/>
</dbReference>
<feature type="transmembrane region" description="Helical" evidence="6">
    <location>
        <begin position="320"/>
        <end position="353"/>
    </location>
</feature>
<proteinExistence type="predicted"/>
<feature type="transmembrane region" description="Helical" evidence="6">
    <location>
        <begin position="120"/>
        <end position="140"/>
    </location>
</feature>
<evidence type="ECO:0000259" key="7">
    <source>
        <dbReference type="PROSITE" id="PS50850"/>
    </source>
</evidence>
<dbReference type="GO" id="GO:0005886">
    <property type="term" value="C:plasma membrane"/>
    <property type="evidence" value="ECO:0007669"/>
    <property type="project" value="UniProtKB-SubCell"/>
</dbReference>
<keyword evidence="9" id="KW-1185">Reference proteome</keyword>
<dbReference type="AlphaFoldDB" id="A0A7W9W7X6"/>
<dbReference type="SUPFAM" id="SSF103473">
    <property type="entry name" value="MFS general substrate transporter"/>
    <property type="match status" value="1"/>
</dbReference>
<sequence>MFEENSEESKALERAVVIKLMTRLIPFLAILYVFCLLDRGNVSIAALTMQRDLAFSDKVYGLGAGIFFIGYFLFEVPSNLIMERVGARKWIARIMVTWGVISAAMMFVSTPLSFYCMRFLLGLAEAGFYPGVLLYFTFWVPAKLRARVISRFLALTALLGLFGGPLGGLLLKLNGWHGLHGWQWLFLIEGIPSVLLSVAVLKFLPDSPRHATWLTEPEKQWLANQLEHDSRTQKRVGHLSWRQALTEPRILHLCLIFIMTATAGNAIGFFGPQLLKARSGGLWSDSFVASVGIIPAIVGAISMALASAHSDRTGKRQHHVVLGYSIAACGFLLCAFMPTSWGVIVALSITALGERIAAGSYWAVTTNLLGARAAAGGLAFINSVGNLGGFIGPFLMGELKTRSGGAFGAGLSTAAGLMLCAALMALLTLKPPAPSQPTVA</sequence>
<keyword evidence="4 6" id="KW-1133">Transmembrane helix</keyword>
<feature type="transmembrane region" description="Helical" evidence="6">
    <location>
        <begin position="59"/>
        <end position="78"/>
    </location>
</feature>
<feature type="transmembrane region" description="Helical" evidence="6">
    <location>
        <begin position="183"/>
        <end position="204"/>
    </location>
</feature>
<dbReference type="PANTHER" id="PTHR43791">
    <property type="entry name" value="PERMEASE-RELATED"/>
    <property type="match status" value="1"/>
</dbReference>
<feature type="transmembrane region" description="Helical" evidence="6">
    <location>
        <begin position="90"/>
        <end position="108"/>
    </location>
</feature>
<dbReference type="FunFam" id="1.20.1250.20:FF:000018">
    <property type="entry name" value="MFS transporter permease"/>
    <property type="match status" value="1"/>
</dbReference>
<feature type="transmembrane region" description="Helical" evidence="6">
    <location>
        <begin position="20"/>
        <end position="39"/>
    </location>
</feature>
<comment type="subcellular location">
    <subcellularLocation>
        <location evidence="1">Cell membrane</location>
        <topology evidence="1">Multi-pass membrane protein</topology>
    </subcellularLocation>
</comment>
<keyword evidence="2" id="KW-0813">Transport</keyword>
<feature type="transmembrane region" description="Helical" evidence="6">
    <location>
        <begin position="287"/>
        <end position="308"/>
    </location>
</feature>
<feature type="domain" description="Major facilitator superfamily (MFS) profile" evidence="7">
    <location>
        <begin position="24"/>
        <end position="433"/>
    </location>
</feature>
<feature type="transmembrane region" description="Helical" evidence="6">
    <location>
        <begin position="407"/>
        <end position="429"/>
    </location>
</feature>
<evidence type="ECO:0000256" key="1">
    <source>
        <dbReference type="ARBA" id="ARBA00004651"/>
    </source>
</evidence>
<dbReference type="Gene3D" id="1.20.1250.20">
    <property type="entry name" value="MFS general substrate transporter like domains"/>
    <property type="match status" value="2"/>
</dbReference>
<dbReference type="InterPro" id="IPR020846">
    <property type="entry name" value="MFS_dom"/>
</dbReference>
<dbReference type="Pfam" id="PF07690">
    <property type="entry name" value="MFS_1"/>
    <property type="match status" value="1"/>
</dbReference>
<dbReference type="CDD" id="cd17319">
    <property type="entry name" value="MFS_ExuT_GudP_like"/>
    <property type="match status" value="1"/>
</dbReference>
<dbReference type="InterPro" id="IPR011701">
    <property type="entry name" value="MFS"/>
</dbReference>
<dbReference type="EMBL" id="JACHGW010000003">
    <property type="protein sequence ID" value="MBB6051540.1"/>
    <property type="molecule type" value="Genomic_DNA"/>
</dbReference>
<evidence type="ECO:0000313" key="8">
    <source>
        <dbReference type="EMBL" id="MBB6051540.1"/>
    </source>
</evidence>
<accession>A0A7W9W7X6</accession>
<dbReference type="InterPro" id="IPR036259">
    <property type="entry name" value="MFS_trans_sf"/>
</dbReference>
<evidence type="ECO:0000313" key="9">
    <source>
        <dbReference type="Proteomes" id="UP000520814"/>
    </source>
</evidence>
<keyword evidence="5 6" id="KW-0472">Membrane</keyword>
<organism evidence="8 9">
    <name type="scientific">Armatimonas rosea</name>
    <dbReference type="NCBI Taxonomy" id="685828"/>
    <lineage>
        <taxon>Bacteria</taxon>
        <taxon>Bacillati</taxon>
        <taxon>Armatimonadota</taxon>
        <taxon>Armatimonadia</taxon>
        <taxon>Armatimonadales</taxon>
        <taxon>Armatimonadaceae</taxon>
        <taxon>Armatimonas</taxon>
    </lineage>
</organism>
<feature type="transmembrane region" description="Helical" evidence="6">
    <location>
        <begin position="152"/>
        <end position="171"/>
    </location>
</feature>
<keyword evidence="3 6" id="KW-0812">Transmembrane</keyword>
<reference evidence="8 9" key="1">
    <citation type="submission" date="2020-08" db="EMBL/GenBank/DDBJ databases">
        <title>Genomic Encyclopedia of Type Strains, Phase IV (KMG-IV): sequencing the most valuable type-strain genomes for metagenomic binning, comparative biology and taxonomic classification.</title>
        <authorList>
            <person name="Goeker M."/>
        </authorList>
    </citation>
    <scope>NUCLEOTIDE SEQUENCE [LARGE SCALE GENOMIC DNA]</scope>
    <source>
        <strain evidence="8 9">DSM 23562</strain>
    </source>
</reference>
<dbReference type="PROSITE" id="PS50850">
    <property type="entry name" value="MFS"/>
    <property type="match status" value="1"/>
</dbReference>
<gene>
    <name evidence="8" type="ORF">HNQ39_003350</name>
</gene>
<evidence type="ECO:0000256" key="5">
    <source>
        <dbReference type="ARBA" id="ARBA00023136"/>
    </source>
</evidence>
<evidence type="ECO:0000256" key="6">
    <source>
        <dbReference type="SAM" id="Phobius"/>
    </source>
</evidence>
<dbReference type="PANTHER" id="PTHR43791:SF36">
    <property type="entry name" value="TRANSPORTER, PUTATIVE (AFU_ORTHOLOGUE AFUA_6G08340)-RELATED"/>
    <property type="match status" value="1"/>
</dbReference>
<name>A0A7W9W7X6_ARMRO</name>
<protein>
    <submittedName>
        <fullName evidence="8">ACS family tartrate transporter-like MFS transporter</fullName>
    </submittedName>
</protein>
<feature type="transmembrane region" description="Helical" evidence="6">
    <location>
        <begin position="250"/>
        <end position="275"/>
    </location>
</feature>
<evidence type="ECO:0000256" key="4">
    <source>
        <dbReference type="ARBA" id="ARBA00022989"/>
    </source>
</evidence>